<keyword evidence="2" id="KW-1185">Reference proteome</keyword>
<gene>
    <name evidence="1" type="ORF">BSCA_1844</name>
</gene>
<protein>
    <submittedName>
        <fullName evidence="1">Uncharacterized protein</fullName>
    </submittedName>
</protein>
<dbReference type="EMBL" id="JGZO01000025">
    <property type="protein sequence ID" value="KFI91063.1"/>
    <property type="molecule type" value="Genomic_DNA"/>
</dbReference>
<dbReference type="Proteomes" id="UP000029033">
    <property type="component" value="Unassembled WGS sequence"/>
</dbReference>
<reference evidence="1 2" key="1">
    <citation type="submission" date="2014-03" db="EMBL/GenBank/DDBJ databases">
        <title>Genomics of Bifidobacteria.</title>
        <authorList>
            <person name="Ventura M."/>
            <person name="Milani C."/>
            <person name="Lugli G.A."/>
        </authorList>
    </citation>
    <scope>NUCLEOTIDE SEQUENCE [LARGE SCALE GENOMIC DNA]</scope>
    <source>
        <strain evidence="1 2">LMG 21589</strain>
    </source>
</reference>
<name>A0A087D6B3_9BIFI</name>
<dbReference type="GeneID" id="85165812"/>
<accession>A0A087D6B3</accession>
<dbReference type="eggNOG" id="ENOG5032U7Z">
    <property type="taxonomic scope" value="Bacteria"/>
</dbReference>
<evidence type="ECO:0000313" key="1">
    <source>
        <dbReference type="EMBL" id="KFI91063.1"/>
    </source>
</evidence>
<dbReference type="OrthoDB" id="45699at2"/>
<dbReference type="AlphaFoldDB" id="A0A087D6B3"/>
<organism evidence="1 2">
    <name type="scientific">Bifidobacterium scardovii</name>
    <dbReference type="NCBI Taxonomy" id="158787"/>
    <lineage>
        <taxon>Bacteria</taxon>
        <taxon>Bacillati</taxon>
        <taxon>Actinomycetota</taxon>
        <taxon>Actinomycetes</taxon>
        <taxon>Bifidobacteriales</taxon>
        <taxon>Bifidobacteriaceae</taxon>
        <taxon>Bifidobacterium</taxon>
    </lineage>
</organism>
<comment type="caution">
    <text evidence="1">The sequence shown here is derived from an EMBL/GenBank/DDBJ whole genome shotgun (WGS) entry which is preliminary data.</text>
</comment>
<proteinExistence type="predicted"/>
<sequence length="259" mass="29207">MLGKDVLMEDIDIDQWRNAQDLLLESSKEKRRIIVLHDRGVVRKCEHTDGIPVIGAPDCITDAPAQARTLYEQNAGRVDFVAIFERSAFDEYFSRMQQSWVADEPLDSFVHRSYALLDEYPDTMVTYPGPAKQMLGLQYRFGVSRNEAIVLANRWLKPDSSLLLGVYDDGRLWASLVMTFDANMTMVELTTVDSERVDVNGGLGEVTARAMGWMTEHHRSEAVALVWTREAFEKFRAARNKELAVAESIADGTAMASHS</sequence>
<dbReference type="RefSeq" id="WP_033519916.1">
    <property type="nucleotide sequence ID" value="NZ_CAJPMS010000057.1"/>
</dbReference>
<dbReference type="STRING" id="158787.BSCA_1844"/>
<evidence type="ECO:0000313" key="2">
    <source>
        <dbReference type="Proteomes" id="UP000029033"/>
    </source>
</evidence>